<evidence type="ECO:0000256" key="4">
    <source>
        <dbReference type="SAM" id="MobiDB-lite"/>
    </source>
</evidence>
<dbReference type="Proteomes" id="UP000231279">
    <property type="component" value="Unassembled WGS sequence"/>
</dbReference>
<dbReference type="AlphaFoldDB" id="A0A2G9H448"/>
<evidence type="ECO:0000313" key="6">
    <source>
        <dbReference type="Proteomes" id="UP000231279"/>
    </source>
</evidence>
<evidence type="ECO:0000256" key="2">
    <source>
        <dbReference type="ARBA" id="ARBA00023015"/>
    </source>
</evidence>
<evidence type="ECO:0000313" key="5">
    <source>
        <dbReference type="EMBL" id="PIN12297.1"/>
    </source>
</evidence>
<feature type="region of interest" description="Disordered" evidence="4">
    <location>
        <begin position="80"/>
        <end position="125"/>
    </location>
</feature>
<dbReference type="GO" id="GO:0003700">
    <property type="term" value="F:DNA-binding transcription factor activity"/>
    <property type="evidence" value="ECO:0007669"/>
    <property type="project" value="InterPro"/>
</dbReference>
<feature type="compositionally biased region" description="Low complexity" evidence="4">
    <location>
        <begin position="177"/>
        <end position="191"/>
    </location>
</feature>
<dbReference type="STRING" id="429701.A0A2G9H448"/>
<reference evidence="6" key="1">
    <citation type="journal article" date="2018" name="Gigascience">
        <title>Genome assembly of the Pink Ipe (Handroanthus impetiginosus, Bignoniaceae), a highly valued, ecologically keystone Neotropical timber forest tree.</title>
        <authorList>
            <person name="Silva-Junior O.B."/>
            <person name="Grattapaglia D."/>
            <person name="Novaes E."/>
            <person name="Collevatti R.G."/>
        </authorList>
    </citation>
    <scope>NUCLEOTIDE SEQUENCE [LARGE SCALE GENOMIC DNA]</scope>
    <source>
        <strain evidence="6">cv. UFG-1</strain>
    </source>
</reference>
<feature type="compositionally biased region" description="Low complexity" evidence="4">
    <location>
        <begin position="20"/>
        <end position="29"/>
    </location>
</feature>
<dbReference type="PANTHER" id="PTHR33388:SF18">
    <property type="entry name" value="PROTEIN SPEAR1"/>
    <property type="match status" value="1"/>
</dbReference>
<feature type="compositionally biased region" description="Basic and acidic residues" evidence="4">
    <location>
        <begin position="115"/>
        <end position="125"/>
    </location>
</feature>
<dbReference type="EMBL" id="NKXS01002727">
    <property type="protein sequence ID" value="PIN12297.1"/>
    <property type="molecule type" value="Genomic_DNA"/>
</dbReference>
<keyword evidence="2" id="KW-0805">Transcription regulation</keyword>
<gene>
    <name evidence="5" type="ORF">CDL12_15092</name>
</gene>
<dbReference type="OrthoDB" id="653455at2759"/>
<name>A0A2G9H448_9LAMI</name>
<dbReference type="PANTHER" id="PTHR33388">
    <property type="entry name" value="OS01G0212500 PROTEIN"/>
    <property type="match status" value="1"/>
</dbReference>
<evidence type="ECO:0000256" key="1">
    <source>
        <dbReference type="ARBA" id="ARBA00022491"/>
    </source>
</evidence>
<feature type="compositionally biased region" description="Low complexity" evidence="4">
    <location>
        <begin position="84"/>
        <end position="99"/>
    </location>
</feature>
<keyword evidence="1" id="KW-0678">Repressor</keyword>
<sequence>MGSSYYGDGNLGNNNERGLSSSASSSSSSRKGKKGNSDKPKQPQRGLGVAQLEKIRLHGQLASNYLNPYSANFSQEDMRMQTPYSSSSSSFSYSSSSSSPYGFQGPHGVMMGLPDMDKTNIRYGDHNQSSSIARWHNAEMGTQHSVDPSMTRPFFEPGIEGSMNKKKKKNKNENQMGSSGDQNSESSSSQDIDLELRL</sequence>
<feature type="region of interest" description="Disordered" evidence="4">
    <location>
        <begin position="140"/>
        <end position="198"/>
    </location>
</feature>
<dbReference type="InterPro" id="IPR040356">
    <property type="entry name" value="SPEAR"/>
</dbReference>
<keyword evidence="6" id="KW-1185">Reference proteome</keyword>
<protein>
    <submittedName>
        <fullName evidence="5">Uncharacterized protein</fullName>
    </submittedName>
</protein>
<proteinExistence type="predicted"/>
<comment type="caution">
    <text evidence="5">The sequence shown here is derived from an EMBL/GenBank/DDBJ whole genome shotgun (WGS) entry which is preliminary data.</text>
</comment>
<evidence type="ECO:0000256" key="3">
    <source>
        <dbReference type="ARBA" id="ARBA00023163"/>
    </source>
</evidence>
<feature type="region of interest" description="Disordered" evidence="4">
    <location>
        <begin position="1"/>
        <end position="52"/>
    </location>
</feature>
<organism evidence="5 6">
    <name type="scientific">Handroanthus impetiginosus</name>
    <dbReference type="NCBI Taxonomy" id="429701"/>
    <lineage>
        <taxon>Eukaryota</taxon>
        <taxon>Viridiplantae</taxon>
        <taxon>Streptophyta</taxon>
        <taxon>Embryophyta</taxon>
        <taxon>Tracheophyta</taxon>
        <taxon>Spermatophyta</taxon>
        <taxon>Magnoliopsida</taxon>
        <taxon>eudicotyledons</taxon>
        <taxon>Gunneridae</taxon>
        <taxon>Pentapetalae</taxon>
        <taxon>asterids</taxon>
        <taxon>lamiids</taxon>
        <taxon>Lamiales</taxon>
        <taxon>Bignoniaceae</taxon>
        <taxon>Crescentiina</taxon>
        <taxon>Tabebuia alliance</taxon>
        <taxon>Handroanthus</taxon>
    </lineage>
</organism>
<accession>A0A2G9H448</accession>
<keyword evidence="3" id="KW-0804">Transcription</keyword>